<sequence length="245" mass="28691">MSCGNLRVILKNVTKDFMIKRLKIVCGIFLILLFFCAQNLIPARYYRLLEKERKIFLGLRGIDSLAALTYLNLDSPTERVIFYKNYWQGKEAECEEFERCIEDADNLFAKYAPLSDDRIPVYVKYGPPSVRNIITPEKKIGVKIKEAIRDSSIEINGIEDLKFELQIGRFREERNLTRMEVYLSVEIEDTIDLKISRNIKIFDERDSFIIEKNDILIPQGEKEGTFLDEANFWLVPQRYRIEVAG</sequence>
<name>A0A7C4TJG9_UNCW3</name>
<reference evidence="2" key="1">
    <citation type="journal article" date="2020" name="mSystems">
        <title>Genome- and Community-Level Interaction Insights into Carbon Utilization and Element Cycling Functions of Hydrothermarchaeota in Hydrothermal Sediment.</title>
        <authorList>
            <person name="Zhou Z."/>
            <person name="Liu Y."/>
            <person name="Xu W."/>
            <person name="Pan J."/>
            <person name="Luo Z.H."/>
            <person name="Li M."/>
        </authorList>
    </citation>
    <scope>NUCLEOTIDE SEQUENCE [LARGE SCALE GENOMIC DNA]</scope>
    <source>
        <strain evidence="2">SpSt-774</strain>
    </source>
</reference>
<organism evidence="2">
    <name type="scientific">candidate division WOR-3 bacterium</name>
    <dbReference type="NCBI Taxonomy" id="2052148"/>
    <lineage>
        <taxon>Bacteria</taxon>
        <taxon>Bacteria division WOR-3</taxon>
    </lineage>
</organism>
<gene>
    <name evidence="2" type="ORF">ENV60_09080</name>
</gene>
<protein>
    <submittedName>
        <fullName evidence="2">Uncharacterized protein</fullName>
    </submittedName>
</protein>
<keyword evidence="1" id="KW-1133">Transmembrane helix</keyword>
<comment type="caution">
    <text evidence="2">The sequence shown here is derived from an EMBL/GenBank/DDBJ whole genome shotgun (WGS) entry which is preliminary data.</text>
</comment>
<evidence type="ECO:0000313" key="2">
    <source>
        <dbReference type="EMBL" id="HGV98429.1"/>
    </source>
</evidence>
<evidence type="ECO:0000256" key="1">
    <source>
        <dbReference type="SAM" id="Phobius"/>
    </source>
</evidence>
<dbReference type="AlphaFoldDB" id="A0A7C4TJG9"/>
<accession>A0A7C4TJG9</accession>
<keyword evidence="1" id="KW-0812">Transmembrane</keyword>
<keyword evidence="1" id="KW-0472">Membrane</keyword>
<proteinExistence type="predicted"/>
<feature type="transmembrane region" description="Helical" evidence="1">
    <location>
        <begin position="21"/>
        <end position="41"/>
    </location>
</feature>
<dbReference type="EMBL" id="DTGZ01000171">
    <property type="protein sequence ID" value="HGV98429.1"/>
    <property type="molecule type" value="Genomic_DNA"/>
</dbReference>